<protein>
    <submittedName>
        <fullName evidence="1">Uncharacterized protein</fullName>
    </submittedName>
</protein>
<comment type="caution">
    <text evidence="1">The sequence shown here is derived from an EMBL/GenBank/DDBJ whole genome shotgun (WGS) entry which is preliminary data.</text>
</comment>
<keyword evidence="2" id="KW-1185">Reference proteome</keyword>
<proteinExistence type="predicted"/>
<sequence length="313" mass="33882">MRTQASVLREIDAARCVGRWSAVAPLAARLPAAESPGQAFSLIVTAEAEVEELLAAVDWDPRVHWRDEAARDGGRPTIGFPMAVPGKRRLGGIEDRLRQALKHAVTDEEDYQHKVVLAKVLFHSGDYARCRAAIESLPTTIGAPSSLSPAYARQLYMAQMVMRGLTLEADGDLAAARAAYETAIGEFRGDLSPQAAVVIPRGAEAGAGASAGAGAGASEELVNWPEEALYRRAMLALALGDRRGGQSELESYICLMDSVIPATFRAFRRLRANRLHMELVRQDIAAAGVSRELKSRLMAGHRRQIALLRALYT</sequence>
<reference evidence="1" key="1">
    <citation type="submission" date="2022-07" db="EMBL/GenBank/DDBJ databases">
        <title>Phylogenomic reconstructions and comparative analyses of Kickxellomycotina fungi.</title>
        <authorList>
            <person name="Reynolds N.K."/>
            <person name="Stajich J.E."/>
            <person name="Barry K."/>
            <person name="Grigoriev I.V."/>
            <person name="Crous P."/>
            <person name="Smith M.E."/>
        </authorList>
    </citation>
    <scope>NUCLEOTIDE SEQUENCE</scope>
    <source>
        <strain evidence="1">BCRC 34780</strain>
    </source>
</reference>
<evidence type="ECO:0000313" key="2">
    <source>
        <dbReference type="Proteomes" id="UP001140087"/>
    </source>
</evidence>
<name>A0ACC1KJH3_9FUNG</name>
<dbReference type="EMBL" id="JANBUN010003516">
    <property type="protein sequence ID" value="KAJ2790441.1"/>
    <property type="molecule type" value="Genomic_DNA"/>
</dbReference>
<dbReference type="Proteomes" id="UP001140087">
    <property type="component" value="Unassembled WGS sequence"/>
</dbReference>
<organism evidence="1 2">
    <name type="scientific">Coemansia helicoidea</name>
    <dbReference type="NCBI Taxonomy" id="1286919"/>
    <lineage>
        <taxon>Eukaryota</taxon>
        <taxon>Fungi</taxon>
        <taxon>Fungi incertae sedis</taxon>
        <taxon>Zoopagomycota</taxon>
        <taxon>Kickxellomycotina</taxon>
        <taxon>Kickxellomycetes</taxon>
        <taxon>Kickxellales</taxon>
        <taxon>Kickxellaceae</taxon>
        <taxon>Coemansia</taxon>
    </lineage>
</organism>
<accession>A0ACC1KJH3</accession>
<gene>
    <name evidence="1" type="ORF">H4R21_006511</name>
</gene>
<feature type="non-terminal residue" evidence="1">
    <location>
        <position position="313"/>
    </location>
</feature>
<evidence type="ECO:0000313" key="1">
    <source>
        <dbReference type="EMBL" id="KAJ2790441.1"/>
    </source>
</evidence>